<dbReference type="PANTHER" id="PTHR36434">
    <property type="entry name" value="MEMBRANE PROTEASE YUGP-RELATED"/>
    <property type="match status" value="1"/>
</dbReference>
<dbReference type="InterPro" id="IPR007395">
    <property type="entry name" value="Zn_peptidase_2"/>
</dbReference>
<evidence type="ECO:0000313" key="2">
    <source>
        <dbReference type="EMBL" id="BAL52967.1"/>
    </source>
</evidence>
<dbReference type="PANTHER" id="PTHR36434:SF1">
    <property type="entry name" value="MEMBRANE PROTEASE YUGP-RELATED"/>
    <property type="match status" value="1"/>
</dbReference>
<keyword evidence="1" id="KW-0812">Transmembrane</keyword>
<evidence type="ECO:0000256" key="1">
    <source>
        <dbReference type="SAM" id="Phobius"/>
    </source>
</evidence>
<organism evidence="2">
    <name type="scientific">uncultured Acetothermia bacterium</name>
    <dbReference type="NCBI Taxonomy" id="236499"/>
    <lineage>
        <taxon>Bacteria</taxon>
        <taxon>Candidatus Bipolaricaulota</taxon>
        <taxon>environmental samples</taxon>
    </lineage>
</organism>
<accession>H5S9Y1</accession>
<sequence>MFYVDPYFLLLIVPALAFSLYAQYRVWSTYNKYAQQQAASGLTAAQAARRLLDRAGLHNVRIEAVPGQLTDHYDPRTKTLRLSAPDSPSLAAIGVAAHEAGHALQDAHGYAPLVVRNAVVPVASFGSMLAIPLFFLGWIASIGPLMWAGILFFTGVVFFTLVTLPVEFDASRRAVQILQESGTIVAKSELGAVQKVLNAAALTYVAAAAMAVLQLIRLLLIARSSQR</sequence>
<feature type="transmembrane region" description="Helical" evidence="1">
    <location>
        <begin position="6"/>
        <end position="24"/>
    </location>
</feature>
<reference evidence="2" key="1">
    <citation type="journal article" date="2005" name="Environ. Microbiol.">
        <title>Genetic and functional properties of uncultivated thermophilic crenarchaeotes from a subsurface gold mine as revealed by analysis of genome fragments.</title>
        <authorList>
            <person name="Nunoura T."/>
            <person name="Hirayama H."/>
            <person name="Takami H."/>
            <person name="Oida H."/>
            <person name="Nishi S."/>
            <person name="Shimamura S."/>
            <person name="Suzuki Y."/>
            <person name="Inagaki F."/>
            <person name="Takai K."/>
            <person name="Nealson K.H."/>
            <person name="Horikoshi K."/>
        </authorList>
    </citation>
    <scope>NUCLEOTIDE SEQUENCE</scope>
</reference>
<reference evidence="2" key="2">
    <citation type="journal article" date="2012" name="PLoS ONE">
        <title>A Deeply Branching Thermophilic Bacterium with an Ancient Acetyl-CoA Pathway Dominates a Subsurface Ecosystem.</title>
        <authorList>
            <person name="Takami H."/>
            <person name="Noguchi H."/>
            <person name="Takaki Y."/>
            <person name="Uchiyama I."/>
            <person name="Toyoda A."/>
            <person name="Nishi S."/>
            <person name="Chee G.-J."/>
            <person name="Arai W."/>
            <person name="Nunoura T."/>
            <person name="Itoh T."/>
            <person name="Hattori M."/>
            <person name="Takai K."/>
        </authorList>
    </citation>
    <scope>NUCLEOTIDE SEQUENCE</scope>
</reference>
<keyword evidence="1" id="KW-1133">Transmembrane helix</keyword>
<dbReference type="Pfam" id="PF04298">
    <property type="entry name" value="Zn_peptidase_2"/>
    <property type="match status" value="1"/>
</dbReference>
<dbReference type="EMBL" id="AP011644">
    <property type="protein sequence ID" value="BAL52967.1"/>
    <property type="molecule type" value="Genomic_DNA"/>
</dbReference>
<proteinExistence type="predicted"/>
<dbReference type="AlphaFoldDB" id="H5S9Y1"/>
<name>H5S9Y1_9BACT</name>
<protein>
    <submittedName>
        <fullName evidence="2">Peptidase membrane zinc metallopeptidase</fullName>
    </submittedName>
</protein>
<feature type="transmembrane region" description="Helical" evidence="1">
    <location>
        <begin position="145"/>
        <end position="164"/>
    </location>
</feature>
<gene>
    <name evidence="2" type="ORF">HGMM_F03H09C26</name>
</gene>
<keyword evidence="1" id="KW-0472">Membrane</keyword>
<feature type="transmembrane region" description="Helical" evidence="1">
    <location>
        <begin position="196"/>
        <end position="220"/>
    </location>
</feature>
<feature type="transmembrane region" description="Helical" evidence="1">
    <location>
        <begin position="118"/>
        <end position="139"/>
    </location>
</feature>